<reference evidence="1 2" key="1">
    <citation type="submission" date="2019-07" db="EMBL/GenBank/DDBJ databases">
        <authorList>
            <person name="Jastrzebski P J."/>
            <person name="Paukszto L."/>
            <person name="Jastrzebski P J."/>
        </authorList>
    </citation>
    <scope>NUCLEOTIDE SEQUENCE [LARGE SCALE GENOMIC DNA]</scope>
    <source>
        <strain evidence="1 2">WMS-il1</strain>
    </source>
</reference>
<gene>
    <name evidence="1" type="ORF">WMSIL1_LOCUS2817</name>
</gene>
<dbReference type="EMBL" id="CABIJS010000077">
    <property type="protein sequence ID" value="VUZ42083.1"/>
    <property type="molecule type" value="Genomic_DNA"/>
</dbReference>
<dbReference type="Proteomes" id="UP000321570">
    <property type="component" value="Unassembled WGS sequence"/>
</dbReference>
<evidence type="ECO:0000313" key="1">
    <source>
        <dbReference type="EMBL" id="VUZ42083.1"/>
    </source>
</evidence>
<proteinExistence type="predicted"/>
<accession>A0A564Y6B0</accession>
<dbReference type="AlphaFoldDB" id="A0A564Y6B0"/>
<organism evidence="1 2">
    <name type="scientific">Hymenolepis diminuta</name>
    <name type="common">Rat tapeworm</name>
    <dbReference type="NCBI Taxonomy" id="6216"/>
    <lineage>
        <taxon>Eukaryota</taxon>
        <taxon>Metazoa</taxon>
        <taxon>Spiralia</taxon>
        <taxon>Lophotrochozoa</taxon>
        <taxon>Platyhelminthes</taxon>
        <taxon>Cestoda</taxon>
        <taxon>Eucestoda</taxon>
        <taxon>Cyclophyllidea</taxon>
        <taxon>Hymenolepididae</taxon>
        <taxon>Hymenolepis</taxon>
    </lineage>
</organism>
<name>A0A564Y6B0_HYMDI</name>
<sequence>MSRCVHRSLPFFYNRLVSPKKYLCAPVLANPYPSGSYKAIFIFHSIITHACQLSAPMLLAHLLSSSAHCPLYLPFSLALFKLVAASLNTFWSNQLLVFCSTIVVRSYSNCCELVTVIAIVIW</sequence>
<protein>
    <submittedName>
        <fullName evidence="1">Uncharacterized protein</fullName>
    </submittedName>
</protein>
<evidence type="ECO:0000313" key="2">
    <source>
        <dbReference type="Proteomes" id="UP000321570"/>
    </source>
</evidence>
<keyword evidence="2" id="KW-1185">Reference proteome</keyword>